<evidence type="ECO:0000313" key="7">
    <source>
        <dbReference type="EMBL" id="CAB4738299.1"/>
    </source>
</evidence>
<comment type="cofactor">
    <cofactor evidence="1">
        <name>FMN</name>
        <dbReference type="ChEBI" id="CHEBI:58210"/>
    </cofactor>
</comment>
<dbReference type="Gene3D" id="3.20.20.70">
    <property type="entry name" value="Aldolase class I"/>
    <property type="match status" value="1"/>
</dbReference>
<dbReference type="InterPro" id="IPR044152">
    <property type="entry name" value="YqjM-like"/>
</dbReference>
<feature type="domain" description="NADH:flavin oxidoreductase/NADH oxidase N-terminal" evidence="6">
    <location>
        <begin position="28"/>
        <end position="361"/>
    </location>
</feature>
<sequence>MIFPKILCEISLCNQLRLTLYDPPMSALFTPLKIRETEFQNRVWVSPMCQYQATDGHIGPWHRAHLGAFATGAPGLIMVEATGVIPEGRISLGCTSIEDDAHANNFKEIIDFAHTLNVKMGIQLAHAGRKASTMRPWDDHRMATPAEGGWQATSSSATAFEGYPTPRALTTDEIKELTQKFADAAKRAVKVGFDVIEIHAAHGYLFHQFYSPLMNQRTDEYGGSYENRTRFLIETTKAVRAAIPTTTPLFVRISATDWAEGGWEINDSVKLAKELKSLGVDLIDVSSGGAIHNAKIDAKPNFQVPFADAIRNQADILTAAVGLITEAEQAEAIITEGKADAVFLARAMLRNPRWALNAAEKLGVKITWPLSLDRARTLT</sequence>
<reference evidence="7" key="1">
    <citation type="submission" date="2020-05" db="EMBL/GenBank/DDBJ databases">
        <authorList>
            <person name="Chiriac C."/>
            <person name="Salcher M."/>
            <person name="Ghai R."/>
            <person name="Kavagutti S V."/>
        </authorList>
    </citation>
    <scope>NUCLEOTIDE SEQUENCE</scope>
</reference>
<dbReference type="Pfam" id="PF00724">
    <property type="entry name" value="Oxidored_FMN"/>
    <property type="match status" value="1"/>
</dbReference>
<dbReference type="GO" id="GO:0003959">
    <property type="term" value="F:NADPH dehydrogenase activity"/>
    <property type="evidence" value="ECO:0007669"/>
    <property type="project" value="InterPro"/>
</dbReference>
<keyword evidence="4" id="KW-0521">NADP</keyword>
<dbReference type="PANTHER" id="PTHR43303">
    <property type="entry name" value="NADPH DEHYDROGENASE C23G7.10C-RELATED"/>
    <property type="match status" value="1"/>
</dbReference>
<protein>
    <submittedName>
        <fullName evidence="7">Unannotated protein</fullName>
    </submittedName>
</protein>
<dbReference type="EMBL" id="CAEZYT010000046">
    <property type="protein sequence ID" value="CAB4738299.1"/>
    <property type="molecule type" value="Genomic_DNA"/>
</dbReference>
<dbReference type="EMBL" id="CAFAZW010000026">
    <property type="protein sequence ID" value="CAB4844474.1"/>
    <property type="molecule type" value="Genomic_DNA"/>
</dbReference>
<dbReference type="InterPro" id="IPR001155">
    <property type="entry name" value="OxRdtase_FMN_N"/>
</dbReference>
<keyword evidence="3" id="KW-0288">FMN</keyword>
<evidence type="ECO:0000256" key="1">
    <source>
        <dbReference type="ARBA" id="ARBA00001917"/>
    </source>
</evidence>
<evidence type="ECO:0000256" key="4">
    <source>
        <dbReference type="ARBA" id="ARBA00022857"/>
    </source>
</evidence>
<dbReference type="PANTHER" id="PTHR43303:SF4">
    <property type="entry name" value="NADPH DEHYDROGENASE C23G7.10C-RELATED"/>
    <property type="match status" value="1"/>
</dbReference>
<evidence type="ECO:0000256" key="3">
    <source>
        <dbReference type="ARBA" id="ARBA00022643"/>
    </source>
</evidence>
<evidence type="ECO:0000256" key="2">
    <source>
        <dbReference type="ARBA" id="ARBA00022630"/>
    </source>
</evidence>
<dbReference type="CDD" id="cd02932">
    <property type="entry name" value="OYE_YqiM_FMN"/>
    <property type="match status" value="1"/>
</dbReference>
<keyword evidence="5" id="KW-0560">Oxidoreductase</keyword>
<evidence type="ECO:0000313" key="8">
    <source>
        <dbReference type="EMBL" id="CAB4844474.1"/>
    </source>
</evidence>
<evidence type="ECO:0000256" key="5">
    <source>
        <dbReference type="ARBA" id="ARBA00023002"/>
    </source>
</evidence>
<dbReference type="SUPFAM" id="SSF51395">
    <property type="entry name" value="FMN-linked oxidoreductases"/>
    <property type="match status" value="1"/>
</dbReference>
<dbReference type="GO" id="GO:0050661">
    <property type="term" value="F:NADP binding"/>
    <property type="evidence" value="ECO:0007669"/>
    <property type="project" value="InterPro"/>
</dbReference>
<name>A0A6J6SVW1_9ZZZZ</name>
<dbReference type="GO" id="GO:0010181">
    <property type="term" value="F:FMN binding"/>
    <property type="evidence" value="ECO:0007669"/>
    <property type="project" value="InterPro"/>
</dbReference>
<organism evidence="7">
    <name type="scientific">freshwater metagenome</name>
    <dbReference type="NCBI Taxonomy" id="449393"/>
    <lineage>
        <taxon>unclassified sequences</taxon>
        <taxon>metagenomes</taxon>
        <taxon>ecological metagenomes</taxon>
    </lineage>
</organism>
<gene>
    <name evidence="7" type="ORF">UFOPK2772_00832</name>
    <name evidence="8" type="ORF">UFOPK3256_01311</name>
</gene>
<dbReference type="InterPro" id="IPR013785">
    <property type="entry name" value="Aldolase_TIM"/>
</dbReference>
<keyword evidence="2" id="KW-0285">Flavoprotein</keyword>
<proteinExistence type="predicted"/>
<dbReference type="AlphaFoldDB" id="A0A6J6SVW1"/>
<accession>A0A6J6SVW1</accession>
<evidence type="ECO:0000259" key="6">
    <source>
        <dbReference type="Pfam" id="PF00724"/>
    </source>
</evidence>